<gene>
    <name evidence="3" type="ORF">Sxan_03990</name>
</gene>
<protein>
    <recommendedName>
        <fullName evidence="2">Putative sensor domain-containing protein</fullName>
    </recommendedName>
</protein>
<proteinExistence type="predicted"/>
<evidence type="ECO:0000256" key="1">
    <source>
        <dbReference type="SAM" id="Phobius"/>
    </source>
</evidence>
<evidence type="ECO:0000313" key="3">
    <source>
        <dbReference type="EMBL" id="GHI83035.1"/>
    </source>
</evidence>
<dbReference type="Proteomes" id="UP000600026">
    <property type="component" value="Unassembled WGS sequence"/>
</dbReference>
<feature type="transmembrane region" description="Helical" evidence="1">
    <location>
        <begin position="179"/>
        <end position="201"/>
    </location>
</feature>
<keyword evidence="1" id="KW-0812">Transmembrane</keyword>
<dbReference type="EMBL" id="BNEE01000003">
    <property type="protein sequence ID" value="GHI83035.1"/>
    <property type="molecule type" value="Genomic_DNA"/>
</dbReference>
<accession>A0A919GSJ7</accession>
<feature type="transmembrane region" description="Helical" evidence="1">
    <location>
        <begin position="28"/>
        <end position="50"/>
    </location>
</feature>
<dbReference type="InterPro" id="IPR025828">
    <property type="entry name" value="Put_sensor_dom"/>
</dbReference>
<dbReference type="OrthoDB" id="4198152at2"/>
<feature type="domain" description="Putative sensor" evidence="2">
    <location>
        <begin position="30"/>
        <end position="212"/>
    </location>
</feature>
<reference evidence="3" key="1">
    <citation type="submission" date="2020-09" db="EMBL/GenBank/DDBJ databases">
        <title>Whole genome shotgun sequence of Streptomyces xanthophaeus NBRC 12829.</title>
        <authorList>
            <person name="Komaki H."/>
            <person name="Tamura T."/>
        </authorList>
    </citation>
    <scope>NUCLEOTIDE SEQUENCE</scope>
    <source>
        <strain evidence="3">NBRC 12829</strain>
    </source>
</reference>
<keyword evidence="1" id="KW-0472">Membrane</keyword>
<evidence type="ECO:0000259" key="2">
    <source>
        <dbReference type="Pfam" id="PF13796"/>
    </source>
</evidence>
<dbReference type="RefSeq" id="WP_078903954.1">
    <property type="nucleotide sequence ID" value="NZ_BNEE01000003.1"/>
</dbReference>
<dbReference type="Pfam" id="PF13796">
    <property type="entry name" value="Sensor"/>
    <property type="match status" value="1"/>
</dbReference>
<feature type="transmembrane region" description="Helical" evidence="1">
    <location>
        <begin position="119"/>
        <end position="142"/>
    </location>
</feature>
<keyword evidence="1" id="KW-1133">Transmembrane helix</keyword>
<comment type="caution">
    <text evidence="3">The sequence shown here is derived from an EMBL/GenBank/DDBJ whole genome shotgun (WGS) entry which is preliminary data.</text>
</comment>
<name>A0A919GSJ7_9ACTN</name>
<organism evidence="3 4">
    <name type="scientific">Streptomyces xanthophaeus</name>
    <dbReference type="NCBI Taxonomy" id="67385"/>
    <lineage>
        <taxon>Bacteria</taxon>
        <taxon>Bacillati</taxon>
        <taxon>Actinomycetota</taxon>
        <taxon>Actinomycetes</taxon>
        <taxon>Kitasatosporales</taxon>
        <taxon>Streptomycetaceae</taxon>
        <taxon>Streptomyces</taxon>
    </lineage>
</organism>
<sequence length="217" mass="23021">MTETASRLTVPQAPTAPAPAARRFRRELGYLLSGLPLGLAAFTFAVTGAAVGVSTLVVWVGLPILAGTLRAARALANLERRRVTAVTGRPLPPYHLRPSGSGWAGTLHAVRDPQSWRDLVQLVVAFPLQVTTFSVALTWTLGGIGELLYVTWSWSLPRGQDNQGLTELIFDTSSRAADIGFNTAIGVFLLATAVPVVRALAALQTRLATSLLTARAA</sequence>
<evidence type="ECO:0000313" key="4">
    <source>
        <dbReference type="Proteomes" id="UP000600026"/>
    </source>
</evidence>
<keyword evidence="4" id="KW-1185">Reference proteome</keyword>
<feature type="transmembrane region" description="Helical" evidence="1">
    <location>
        <begin position="56"/>
        <end position="72"/>
    </location>
</feature>
<dbReference type="AlphaFoldDB" id="A0A919GSJ7"/>